<dbReference type="EMBL" id="JASPKZ010008350">
    <property type="protein sequence ID" value="KAJ9580298.1"/>
    <property type="molecule type" value="Genomic_DNA"/>
</dbReference>
<organism evidence="1 2">
    <name type="scientific">Diploptera punctata</name>
    <name type="common">Pacific beetle cockroach</name>
    <dbReference type="NCBI Taxonomy" id="6984"/>
    <lineage>
        <taxon>Eukaryota</taxon>
        <taxon>Metazoa</taxon>
        <taxon>Ecdysozoa</taxon>
        <taxon>Arthropoda</taxon>
        <taxon>Hexapoda</taxon>
        <taxon>Insecta</taxon>
        <taxon>Pterygota</taxon>
        <taxon>Neoptera</taxon>
        <taxon>Polyneoptera</taxon>
        <taxon>Dictyoptera</taxon>
        <taxon>Blattodea</taxon>
        <taxon>Blaberoidea</taxon>
        <taxon>Blaberidae</taxon>
        <taxon>Diplopterinae</taxon>
        <taxon>Diploptera</taxon>
    </lineage>
</organism>
<comment type="caution">
    <text evidence="1">The sequence shown here is derived from an EMBL/GenBank/DDBJ whole genome shotgun (WGS) entry which is preliminary data.</text>
</comment>
<evidence type="ECO:0000313" key="1">
    <source>
        <dbReference type="EMBL" id="KAJ9580298.1"/>
    </source>
</evidence>
<reference evidence="1" key="2">
    <citation type="submission" date="2023-05" db="EMBL/GenBank/DDBJ databases">
        <authorList>
            <person name="Fouks B."/>
        </authorList>
    </citation>
    <scope>NUCLEOTIDE SEQUENCE</scope>
    <source>
        <strain evidence="1">Stay&amp;Tobe</strain>
        <tissue evidence="1">Testes</tissue>
    </source>
</reference>
<sequence length="169" mass="18983">MINLQQGIDDFTFIKGGDGSPFGWRIGNLIVKKKGKKSQMNLHLLPTFRHSHQLSQHIFPIVLPVSICPVRRSPLIFQYALFVEVRLFNISICPVRRSPFDWSVAICALPAGASSFSRKSCNTKAEKNYCATNNLNSSIPWEFTKTVAIISKEESGRITKLCLLLRACT</sequence>
<keyword evidence="2" id="KW-1185">Reference proteome</keyword>
<gene>
    <name evidence="1" type="ORF">L9F63_004060</name>
</gene>
<feature type="non-terminal residue" evidence="1">
    <location>
        <position position="1"/>
    </location>
</feature>
<evidence type="ECO:0000313" key="2">
    <source>
        <dbReference type="Proteomes" id="UP001233999"/>
    </source>
</evidence>
<dbReference type="AlphaFoldDB" id="A0AAD7ZI30"/>
<protein>
    <submittedName>
        <fullName evidence="1">Uncharacterized protein</fullName>
    </submittedName>
</protein>
<dbReference type="Proteomes" id="UP001233999">
    <property type="component" value="Unassembled WGS sequence"/>
</dbReference>
<name>A0AAD7ZI30_DIPPU</name>
<reference evidence="1" key="1">
    <citation type="journal article" date="2023" name="IScience">
        <title>Live-bearing cockroach genome reveals convergent evolutionary mechanisms linked to viviparity in insects and beyond.</title>
        <authorList>
            <person name="Fouks B."/>
            <person name="Harrison M.C."/>
            <person name="Mikhailova A.A."/>
            <person name="Marchal E."/>
            <person name="English S."/>
            <person name="Carruthers M."/>
            <person name="Jennings E.C."/>
            <person name="Chiamaka E.L."/>
            <person name="Frigard R.A."/>
            <person name="Pippel M."/>
            <person name="Attardo G.M."/>
            <person name="Benoit J.B."/>
            <person name="Bornberg-Bauer E."/>
            <person name="Tobe S.S."/>
        </authorList>
    </citation>
    <scope>NUCLEOTIDE SEQUENCE</scope>
    <source>
        <strain evidence="1">Stay&amp;Tobe</strain>
    </source>
</reference>
<proteinExistence type="predicted"/>
<accession>A0AAD7ZI30</accession>